<organism evidence="3 4">
    <name type="scientific">Stephania cephalantha</name>
    <dbReference type="NCBI Taxonomy" id="152367"/>
    <lineage>
        <taxon>Eukaryota</taxon>
        <taxon>Viridiplantae</taxon>
        <taxon>Streptophyta</taxon>
        <taxon>Embryophyta</taxon>
        <taxon>Tracheophyta</taxon>
        <taxon>Spermatophyta</taxon>
        <taxon>Magnoliopsida</taxon>
        <taxon>Ranunculales</taxon>
        <taxon>Menispermaceae</taxon>
        <taxon>Menispermoideae</taxon>
        <taxon>Cissampelideae</taxon>
        <taxon>Stephania</taxon>
    </lineage>
</organism>
<comment type="caution">
    <text evidence="3">The sequence shown here is derived from an EMBL/GenBank/DDBJ whole genome shotgun (WGS) entry which is preliminary data.</text>
</comment>
<feature type="region of interest" description="Disordered" evidence="1">
    <location>
        <begin position="86"/>
        <end position="105"/>
    </location>
</feature>
<dbReference type="AlphaFoldDB" id="A0AAP0FI58"/>
<keyword evidence="2" id="KW-0472">Membrane</keyword>
<evidence type="ECO:0000256" key="2">
    <source>
        <dbReference type="SAM" id="Phobius"/>
    </source>
</evidence>
<keyword evidence="2" id="KW-1133">Transmembrane helix</keyword>
<name>A0AAP0FI58_9MAGN</name>
<feature type="transmembrane region" description="Helical" evidence="2">
    <location>
        <begin position="181"/>
        <end position="203"/>
    </location>
</feature>
<gene>
    <name evidence="3" type="ORF">Scep_022573</name>
</gene>
<reference evidence="3 4" key="1">
    <citation type="submission" date="2024-01" db="EMBL/GenBank/DDBJ databases">
        <title>Genome assemblies of Stephania.</title>
        <authorList>
            <person name="Yang L."/>
        </authorList>
    </citation>
    <scope>NUCLEOTIDE SEQUENCE [LARGE SCALE GENOMIC DNA]</scope>
    <source>
        <strain evidence="3">JXDWG</strain>
        <tissue evidence="3">Leaf</tissue>
    </source>
</reference>
<dbReference type="Proteomes" id="UP001419268">
    <property type="component" value="Unassembled WGS sequence"/>
</dbReference>
<keyword evidence="4" id="KW-1185">Reference proteome</keyword>
<evidence type="ECO:0000256" key="1">
    <source>
        <dbReference type="SAM" id="MobiDB-lite"/>
    </source>
</evidence>
<evidence type="ECO:0000313" key="3">
    <source>
        <dbReference type="EMBL" id="KAK9105729.1"/>
    </source>
</evidence>
<sequence>MEVVTASHDFYSRSKKKKGLLYTPYFVPRFLPSRLTEISSSLLTSRLTEIVPAPTVPVSTVLVSTVPAPPSSQSPRSLVDRLLPALHRPRRRPRSPPSLDHPRATVAASTVLDRPSLHQRRLHRPLAPSSLHRRAASSLAVVPAPPWLRFPPSSQSPQRSHAEPSLSFAGPRRSFAGLDRFLSLTFPPIYSFVNFMLIFGINYKLYSLNVKNLFTKSKDAFDKY</sequence>
<protein>
    <submittedName>
        <fullName evidence="3">Uncharacterized protein</fullName>
    </submittedName>
</protein>
<dbReference type="EMBL" id="JBBNAG010000009">
    <property type="protein sequence ID" value="KAK9105729.1"/>
    <property type="molecule type" value="Genomic_DNA"/>
</dbReference>
<accession>A0AAP0FI58</accession>
<proteinExistence type="predicted"/>
<keyword evidence="2" id="KW-0812">Transmembrane</keyword>
<evidence type="ECO:0000313" key="4">
    <source>
        <dbReference type="Proteomes" id="UP001419268"/>
    </source>
</evidence>